<evidence type="ECO:0000313" key="3">
    <source>
        <dbReference type="Proteomes" id="UP001066276"/>
    </source>
</evidence>
<feature type="compositionally biased region" description="Acidic residues" evidence="1">
    <location>
        <begin position="48"/>
        <end position="57"/>
    </location>
</feature>
<keyword evidence="3" id="KW-1185">Reference proteome</keyword>
<reference evidence="2" key="1">
    <citation type="journal article" date="2022" name="bioRxiv">
        <title>Sequencing and chromosome-scale assembly of the giantPleurodeles waltlgenome.</title>
        <authorList>
            <person name="Brown T."/>
            <person name="Elewa A."/>
            <person name="Iarovenko S."/>
            <person name="Subramanian E."/>
            <person name="Araus A.J."/>
            <person name="Petzold A."/>
            <person name="Susuki M."/>
            <person name="Suzuki K.-i.T."/>
            <person name="Hayashi T."/>
            <person name="Toyoda A."/>
            <person name="Oliveira C."/>
            <person name="Osipova E."/>
            <person name="Leigh N.D."/>
            <person name="Simon A."/>
            <person name="Yun M.H."/>
        </authorList>
    </citation>
    <scope>NUCLEOTIDE SEQUENCE</scope>
    <source>
        <strain evidence="2">20211129_DDA</strain>
        <tissue evidence="2">Liver</tissue>
    </source>
</reference>
<proteinExistence type="predicted"/>
<gene>
    <name evidence="2" type="ORF">NDU88_008041</name>
</gene>
<protein>
    <submittedName>
        <fullName evidence="2">Uncharacterized protein</fullName>
    </submittedName>
</protein>
<evidence type="ECO:0000256" key="1">
    <source>
        <dbReference type="SAM" id="MobiDB-lite"/>
    </source>
</evidence>
<dbReference type="AlphaFoldDB" id="A0AAV7PNM5"/>
<comment type="caution">
    <text evidence="2">The sequence shown here is derived from an EMBL/GenBank/DDBJ whole genome shotgun (WGS) entry which is preliminary data.</text>
</comment>
<organism evidence="2 3">
    <name type="scientific">Pleurodeles waltl</name>
    <name type="common">Iberian ribbed newt</name>
    <dbReference type="NCBI Taxonomy" id="8319"/>
    <lineage>
        <taxon>Eukaryota</taxon>
        <taxon>Metazoa</taxon>
        <taxon>Chordata</taxon>
        <taxon>Craniata</taxon>
        <taxon>Vertebrata</taxon>
        <taxon>Euteleostomi</taxon>
        <taxon>Amphibia</taxon>
        <taxon>Batrachia</taxon>
        <taxon>Caudata</taxon>
        <taxon>Salamandroidea</taxon>
        <taxon>Salamandridae</taxon>
        <taxon>Pleurodelinae</taxon>
        <taxon>Pleurodeles</taxon>
    </lineage>
</organism>
<dbReference type="EMBL" id="JANPWB010000011">
    <property type="protein sequence ID" value="KAJ1129675.1"/>
    <property type="molecule type" value="Genomic_DNA"/>
</dbReference>
<sequence length="136" mass="15656">MISLREALVRSQNIPQEEKFENTARVDGNLQGDSDTHSRTSLSSKYDDTDDDLLDSDWETRPVAELEDDSKYEREDWDKELCDACPYDFSHMPEDVFDRSPLGFPVVSGVKPRLKDPWKLCIDVPKGHKTDLCHQP</sequence>
<accession>A0AAV7PNM5</accession>
<dbReference type="Proteomes" id="UP001066276">
    <property type="component" value="Chromosome 7"/>
</dbReference>
<feature type="region of interest" description="Disordered" evidence="1">
    <location>
        <begin position="15"/>
        <end position="69"/>
    </location>
</feature>
<name>A0AAV7PNM5_PLEWA</name>
<feature type="compositionally biased region" description="Basic and acidic residues" evidence="1">
    <location>
        <begin position="58"/>
        <end position="69"/>
    </location>
</feature>
<evidence type="ECO:0000313" key="2">
    <source>
        <dbReference type="EMBL" id="KAJ1129675.1"/>
    </source>
</evidence>